<reference evidence="1" key="1">
    <citation type="submission" date="2014-09" db="EMBL/GenBank/DDBJ databases">
        <authorList>
            <person name="Magalhaes I.L.F."/>
            <person name="Oliveira U."/>
            <person name="Santos F.R."/>
            <person name="Vidigal T.H.D.A."/>
            <person name="Brescovit A.D."/>
            <person name="Santos A.J."/>
        </authorList>
    </citation>
    <scope>NUCLEOTIDE SEQUENCE</scope>
    <source>
        <tissue evidence="1">Shoot tissue taken approximately 20 cm above the soil surface</tissue>
    </source>
</reference>
<dbReference type="AlphaFoldDB" id="A0A0A9BP25"/>
<reference evidence="1" key="2">
    <citation type="journal article" date="2015" name="Data Brief">
        <title>Shoot transcriptome of the giant reed, Arundo donax.</title>
        <authorList>
            <person name="Barrero R.A."/>
            <person name="Guerrero F.D."/>
            <person name="Moolhuijzen P."/>
            <person name="Goolsby J.A."/>
            <person name="Tidwell J."/>
            <person name="Bellgard S.E."/>
            <person name="Bellgard M.I."/>
        </authorList>
    </citation>
    <scope>NUCLEOTIDE SEQUENCE</scope>
    <source>
        <tissue evidence="1">Shoot tissue taken approximately 20 cm above the soil surface</tissue>
    </source>
</reference>
<dbReference type="EMBL" id="GBRH01232221">
    <property type="protein sequence ID" value="JAD65674.1"/>
    <property type="molecule type" value="Transcribed_RNA"/>
</dbReference>
<proteinExistence type="predicted"/>
<protein>
    <submittedName>
        <fullName evidence="1">Uncharacterized protein</fullName>
    </submittedName>
</protein>
<name>A0A0A9BP25_ARUDO</name>
<sequence>MHCLPDESCTEPDQVSWALEKSGIYTRSMYRAMPFRGFQSARTKQVWKAHLPMKSKKILWLSFAQQDPVC</sequence>
<accession>A0A0A9BP25</accession>
<evidence type="ECO:0000313" key="1">
    <source>
        <dbReference type="EMBL" id="JAD65674.1"/>
    </source>
</evidence>
<organism evidence="1">
    <name type="scientific">Arundo donax</name>
    <name type="common">Giant reed</name>
    <name type="synonym">Donax arundinaceus</name>
    <dbReference type="NCBI Taxonomy" id="35708"/>
    <lineage>
        <taxon>Eukaryota</taxon>
        <taxon>Viridiplantae</taxon>
        <taxon>Streptophyta</taxon>
        <taxon>Embryophyta</taxon>
        <taxon>Tracheophyta</taxon>
        <taxon>Spermatophyta</taxon>
        <taxon>Magnoliopsida</taxon>
        <taxon>Liliopsida</taxon>
        <taxon>Poales</taxon>
        <taxon>Poaceae</taxon>
        <taxon>PACMAD clade</taxon>
        <taxon>Arundinoideae</taxon>
        <taxon>Arundineae</taxon>
        <taxon>Arundo</taxon>
    </lineage>
</organism>